<dbReference type="CDD" id="cd00121">
    <property type="entry name" value="MATH"/>
    <property type="match status" value="1"/>
</dbReference>
<dbReference type="Pfam" id="PF22486">
    <property type="entry name" value="MATH_2"/>
    <property type="match status" value="1"/>
</dbReference>
<dbReference type="Gene3D" id="2.60.210.10">
    <property type="entry name" value="Apoptosis, Tumor Necrosis Factor Receptor Associated Protein 2, Chain A"/>
    <property type="match status" value="1"/>
</dbReference>
<evidence type="ECO:0000256" key="1">
    <source>
        <dbReference type="ARBA" id="ARBA00004906"/>
    </source>
</evidence>
<dbReference type="SUPFAM" id="SSF49599">
    <property type="entry name" value="TRAF domain-like"/>
    <property type="match status" value="1"/>
</dbReference>
<dbReference type="GO" id="GO:0016567">
    <property type="term" value="P:protein ubiquitination"/>
    <property type="evidence" value="ECO:0007669"/>
    <property type="project" value="InterPro"/>
</dbReference>
<evidence type="ECO:0000259" key="3">
    <source>
        <dbReference type="PROSITE" id="PS50097"/>
    </source>
</evidence>
<reference evidence="4" key="1">
    <citation type="submission" date="2019-03" db="EMBL/GenBank/DDBJ databases">
        <title>WGS assembly of Setaria viridis.</title>
        <authorList>
            <person name="Huang P."/>
            <person name="Jenkins J."/>
            <person name="Grimwood J."/>
            <person name="Barry K."/>
            <person name="Healey A."/>
            <person name="Mamidi S."/>
            <person name="Sreedasyam A."/>
            <person name="Shu S."/>
            <person name="Feldman M."/>
            <person name="Wu J."/>
            <person name="Yu Y."/>
            <person name="Chen C."/>
            <person name="Johnson J."/>
            <person name="Rokhsar D."/>
            <person name="Baxter I."/>
            <person name="Schmutz J."/>
            <person name="Brutnell T."/>
            <person name="Kellogg E."/>
        </authorList>
    </citation>
    <scope>NUCLEOTIDE SEQUENCE [LARGE SCALE GENOMIC DNA]</scope>
</reference>
<dbReference type="InterPro" id="IPR008974">
    <property type="entry name" value="TRAF-like"/>
</dbReference>
<dbReference type="Proteomes" id="UP000298652">
    <property type="component" value="Chromosome 9"/>
</dbReference>
<dbReference type="InterPro" id="IPR056423">
    <property type="entry name" value="BACK_BPM_SPOP"/>
</dbReference>
<dbReference type="Gene3D" id="1.25.40.420">
    <property type="match status" value="1"/>
</dbReference>
<dbReference type="Gene3D" id="3.30.710.10">
    <property type="entry name" value="Potassium Channel Kv1.1, Chain A"/>
    <property type="match status" value="1"/>
</dbReference>
<evidence type="ECO:0000313" key="4">
    <source>
        <dbReference type="EMBL" id="TKV94012.1"/>
    </source>
</evidence>
<proteinExistence type="inferred from homology"/>
<comment type="pathway">
    <text evidence="1">Protein modification; protein ubiquitination.</text>
</comment>
<dbReference type="PANTHER" id="PTHR26379">
    <property type="entry name" value="BTB/POZ AND MATH DOMAIN-CONTAINING PROTEIN 1"/>
    <property type="match status" value="1"/>
</dbReference>
<keyword evidence="5" id="KW-1185">Reference proteome</keyword>
<dbReference type="InterPro" id="IPR000210">
    <property type="entry name" value="BTB/POZ_dom"/>
</dbReference>
<dbReference type="InterPro" id="IPR011333">
    <property type="entry name" value="SKP1/BTB/POZ_sf"/>
</dbReference>
<dbReference type="OMA" id="HTWHVLY"/>
<dbReference type="InterPro" id="IPR045005">
    <property type="entry name" value="BPM1-6"/>
</dbReference>
<dbReference type="PANTHER" id="PTHR26379:SF498">
    <property type="entry name" value="OS10G0425700 PROTEIN"/>
    <property type="match status" value="1"/>
</dbReference>
<dbReference type="InterPro" id="IPR002083">
    <property type="entry name" value="MATH/TRAF_dom"/>
</dbReference>
<evidence type="ECO:0000256" key="2">
    <source>
        <dbReference type="ARBA" id="ARBA00010846"/>
    </source>
</evidence>
<dbReference type="Pfam" id="PF24570">
    <property type="entry name" value="BACK_BPM_SPOP"/>
    <property type="match status" value="1"/>
</dbReference>
<gene>
    <name evidence="4" type="ORF">SEVIR_9G268100v2</name>
</gene>
<comment type="similarity">
    <text evidence="2">Belongs to the Tdpoz family.</text>
</comment>
<accession>A0A4U6T2B9</accession>
<evidence type="ECO:0000313" key="5">
    <source>
        <dbReference type="Proteomes" id="UP000298652"/>
    </source>
</evidence>
<feature type="domain" description="BTB" evidence="3">
    <location>
        <begin position="158"/>
        <end position="226"/>
    </location>
</feature>
<dbReference type="EMBL" id="CM016560">
    <property type="protein sequence ID" value="TKV94012.1"/>
    <property type="molecule type" value="Genomic_DNA"/>
</dbReference>
<dbReference type="SUPFAM" id="SSF54695">
    <property type="entry name" value="POZ domain"/>
    <property type="match status" value="1"/>
</dbReference>
<dbReference type="AlphaFoldDB" id="A0A4U6T2B9"/>
<name>A0A4U6T2B9_SETVI</name>
<organism evidence="4 5">
    <name type="scientific">Setaria viridis</name>
    <name type="common">Green bristlegrass</name>
    <name type="synonym">Setaria italica subsp. viridis</name>
    <dbReference type="NCBI Taxonomy" id="4556"/>
    <lineage>
        <taxon>Eukaryota</taxon>
        <taxon>Viridiplantae</taxon>
        <taxon>Streptophyta</taxon>
        <taxon>Embryophyta</taxon>
        <taxon>Tracheophyta</taxon>
        <taxon>Spermatophyta</taxon>
        <taxon>Magnoliopsida</taxon>
        <taxon>Liliopsida</taxon>
        <taxon>Poales</taxon>
        <taxon>Poaceae</taxon>
        <taxon>PACMAD clade</taxon>
        <taxon>Panicoideae</taxon>
        <taxon>Panicodae</taxon>
        <taxon>Paniceae</taxon>
        <taxon>Cenchrinae</taxon>
        <taxon>Setaria</taxon>
    </lineage>
</organism>
<dbReference type="Gramene" id="TKV94012">
    <property type="protein sequence ID" value="TKV94012"/>
    <property type="gene ID" value="SEVIR_9G268100v2"/>
</dbReference>
<dbReference type="SMART" id="SM00225">
    <property type="entry name" value="BTB"/>
    <property type="match status" value="1"/>
</dbReference>
<protein>
    <recommendedName>
        <fullName evidence="3">BTB domain-containing protein</fullName>
    </recommendedName>
</protein>
<dbReference type="PROSITE" id="PS50097">
    <property type="entry name" value="BTB"/>
    <property type="match status" value="1"/>
</dbReference>
<sequence length="300" mass="33029">MPGSAPSPAAGDEPPSRSAASASAIVAGAVTGYHVLRIVGYSCTKEVPTGQRIDSRHFRAVKAQVTISLLDQDGNPVPSYSRTTEYVNFSEEGNWGYPKFIERQALEKSEHLRDDCFTVRFDVTVMKNVHTVEEPFVVVPPSDMHRHFGDLLSCKEGADVKFRVGRKTFSAHRLVLSARSPVFKAELYGSMKESTTSSVIRIDDMKAEVFDALLTFIYTDTLPAMKEQEESAMAQHLLVAADSILALAEQHNCHGLKDACFAFLSSSSALDAVMETDGFEYLTVSCPRVLKELMSKLVPR</sequence>